<dbReference type="EMBL" id="LLXI01000247">
    <property type="protein sequence ID" value="PKY43321.1"/>
    <property type="molecule type" value="Genomic_DNA"/>
</dbReference>
<reference evidence="2 3" key="1">
    <citation type="submission" date="2015-10" db="EMBL/GenBank/DDBJ databases">
        <title>Genome analyses suggest a sexual origin of heterokaryosis in a supposedly ancient asexual fungus.</title>
        <authorList>
            <person name="Ropars J."/>
            <person name="Sedzielewska K."/>
            <person name="Noel J."/>
            <person name="Charron P."/>
            <person name="Farinelli L."/>
            <person name="Marton T."/>
            <person name="Kruger M."/>
            <person name="Pelin A."/>
            <person name="Brachmann A."/>
            <person name="Corradi N."/>
        </authorList>
    </citation>
    <scope>NUCLEOTIDE SEQUENCE [LARGE SCALE GENOMIC DNA]</scope>
    <source>
        <strain evidence="2 3">A4</strain>
    </source>
</reference>
<feature type="region of interest" description="Disordered" evidence="1">
    <location>
        <begin position="28"/>
        <end position="95"/>
    </location>
</feature>
<gene>
    <name evidence="2" type="ORF">RhiirA4_442498</name>
</gene>
<protein>
    <submittedName>
        <fullName evidence="2">Uncharacterized protein</fullName>
    </submittedName>
</protein>
<dbReference type="AlphaFoldDB" id="A0A2I1G9S4"/>
<evidence type="ECO:0000313" key="3">
    <source>
        <dbReference type="Proteomes" id="UP000234323"/>
    </source>
</evidence>
<comment type="caution">
    <text evidence="2">The sequence shown here is derived from an EMBL/GenBank/DDBJ whole genome shotgun (WGS) entry which is preliminary data.</text>
</comment>
<accession>A0A2I1G9S4</accession>
<evidence type="ECO:0000256" key="1">
    <source>
        <dbReference type="SAM" id="MobiDB-lite"/>
    </source>
</evidence>
<dbReference type="Proteomes" id="UP000234323">
    <property type="component" value="Unassembled WGS sequence"/>
</dbReference>
<name>A0A2I1G9S4_9GLOM</name>
<organism evidence="2 3">
    <name type="scientific">Rhizophagus irregularis</name>
    <dbReference type="NCBI Taxonomy" id="588596"/>
    <lineage>
        <taxon>Eukaryota</taxon>
        <taxon>Fungi</taxon>
        <taxon>Fungi incertae sedis</taxon>
        <taxon>Mucoromycota</taxon>
        <taxon>Glomeromycotina</taxon>
        <taxon>Glomeromycetes</taxon>
        <taxon>Glomerales</taxon>
        <taxon>Glomeraceae</taxon>
        <taxon>Rhizophagus</taxon>
    </lineage>
</organism>
<feature type="compositionally biased region" description="Acidic residues" evidence="1">
    <location>
        <begin position="68"/>
        <end position="91"/>
    </location>
</feature>
<sequence length="481" mass="56033">MEYEPSTETEKYEPFTKIDKYDLFTETERRKGKSQYKAEVEEILGGGRPSLTSKSLDSSHKKHQMKEMDDDEETDDDEEMEKDFDNEEEEYSSPTDVGNLESILVSFSNAGFVPNDITPWVSSLSDEVLEESSDEQIMRRWIEWKSDDADTDMVIGTEGRNEGDSDVTYLMKWGLIQEAATYLRQQFSLEEWCEYDLHSRMMWWVEEGRNIMLVVTTLYPTVNPLVGEWTDGINNTSTYYVSPEISREALNDDSTNIINNLCVKANCPVDVLKLFHATRWQYVQGVLNRIRIGYNSRKTDFSPDRAFYTTTEFHTALRHCYYRKCSDAAIIIFLLPHTQVTNSAYYVYLGEEDWREVVVKSRNGIDSSVVEGKWFVQGKQLWNSRKVQEVFRDHEGDEESKIDEAKKIAKAHEPPRDQLAVIRDDGADILNSAINVKGVIILPNDNFFGFFCSKNYPYIWWNKYFLKNGFYYPPEKNTKVF</sequence>
<evidence type="ECO:0000313" key="2">
    <source>
        <dbReference type="EMBL" id="PKY43321.1"/>
    </source>
</evidence>
<keyword evidence="3" id="KW-1185">Reference proteome</keyword>
<proteinExistence type="predicted"/>